<dbReference type="InterPro" id="IPR006115">
    <property type="entry name" value="6PGDH_NADP-bd"/>
</dbReference>
<keyword evidence="2" id="KW-0560">Oxidoreductase</keyword>
<evidence type="ECO:0000313" key="2">
    <source>
        <dbReference type="EMBL" id="MFD0854661.1"/>
    </source>
</evidence>
<dbReference type="PANTHER" id="PTHR43580:SF2">
    <property type="entry name" value="CYTOKINE-LIKE NUCLEAR FACTOR N-PAC"/>
    <property type="match status" value="1"/>
</dbReference>
<dbReference type="GO" id="GO:0016491">
    <property type="term" value="F:oxidoreductase activity"/>
    <property type="evidence" value="ECO:0007669"/>
    <property type="project" value="UniProtKB-KW"/>
</dbReference>
<proteinExistence type="predicted"/>
<dbReference type="PANTHER" id="PTHR43580">
    <property type="entry name" value="OXIDOREDUCTASE GLYR1-RELATED"/>
    <property type="match status" value="1"/>
</dbReference>
<feature type="domain" description="6-phosphogluconate dehydrogenase NADP-binding" evidence="1">
    <location>
        <begin position="8"/>
        <end position="116"/>
    </location>
</feature>
<dbReference type="EC" id="1.1.-.-" evidence="2"/>
<feature type="non-terminal residue" evidence="2">
    <location>
        <position position="118"/>
    </location>
</feature>
<dbReference type="InterPro" id="IPR036291">
    <property type="entry name" value="NAD(P)-bd_dom_sf"/>
</dbReference>
<organism evidence="2 3">
    <name type="scientific">Actinomadura adrarensis</name>
    <dbReference type="NCBI Taxonomy" id="1819600"/>
    <lineage>
        <taxon>Bacteria</taxon>
        <taxon>Bacillati</taxon>
        <taxon>Actinomycetota</taxon>
        <taxon>Actinomycetes</taxon>
        <taxon>Streptosporangiales</taxon>
        <taxon>Thermomonosporaceae</taxon>
        <taxon>Actinomadura</taxon>
    </lineage>
</organism>
<protein>
    <submittedName>
        <fullName evidence="2">NAD(P)-dependent oxidoreductase</fullName>
        <ecNumber evidence="2">1.1.-.-</ecNumber>
    </submittedName>
</protein>
<evidence type="ECO:0000259" key="1">
    <source>
        <dbReference type="Pfam" id="PF03446"/>
    </source>
</evidence>
<name>A0ABW3CJE8_9ACTN</name>
<sequence length="118" mass="12394">MSNETTPVTVVGLGLMGQALAATFLKAGHPTTVWNRTPSKAEKLVADGARLAPTLNDALKPGSLTIVCVTDYEAVHELLGTARLDGTTLINLTSGSSSQARETAQWAERRGARYLDGA</sequence>
<dbReference type="EMBL" id="JBHTIR010003093">
    <property type="protein sequence ID" value="MFD0854661.1"/>
    <property type="molecule type" value="Genomic_DNA"/>
</dbReference>
<dbReference type="SUPFAM" id="SSF51735">
    <property type="entry name" value="NAD(P)-binding Rossmann-fold domains"/>
    <property type="match status" value="1"/>
</dbReference>
<accession>A0ABW3CJE8</accession>
<dbReference type="Proteomes" id="UP001597083">
    <property type="component" value="Unassembled WGS sequence"/>
</dbReference>
<reference evidence="3" key="1">
    <citation type="journal article" date="2019" name="Int. J. Syst. Evol. Microbiol.">
        <title>The Global Catalogue of Microorganisms (GCM) 10K type strain sequencing project: providing services to taxonomists for standard genome sequencing and annotation.</title>
        <authorList>
            <consortium name="The Broad Institute Genomics Platform"/>
            <consortium name="The Broad Institute Genome Sequencing Center for Infectious Disease"/>
            <person name="Wu L."/>
            <person name="Ma J."/>
        </authorList>
    </citation>
    <scope>NUCLEOTIDE SEQUENCE [LARGE SCALE GENOMIC DNA]</scope>
    <source>
        <strain evidence="3">JCM 31696</strain>
    </source>
</reference>
<dbReference type="InterPro" id="IPR051265">
    <property type="entry name" value="HIBADH-related_NP60_sf"/>
</dbReference>
<evidence type="ECO:0000313" key="3">
    <source>
        <dbReference type="Proteomes" id="UP001597083"/>
    </source>
</evidence>
<keyword evidence="3" id="KW-1185">Reference proteome</keyword>
<dbReference type="Pfam" id="PF03446">
    <property type="entry name" value="NAD_binding_2"/>
    <property type="match status" value="1"/>
</dbReference>
<dbReference type="Gene3D" id="3.40.50.720">
    <property type="entry name" value="NAD(P)-binding Rossmann-like Domain"/>
    <property type="match status" value="1"/>
</dbReference>
<gene>
    <name evidence="2" type="ORF">ACFQ07_20655</name>
</gene>
<comment type="caution">
    <text evidence="2">The sequence shown here is derived from an EMBL/GenBank/DDBJ whole genome shotgun (WGS) entry which is preliminary data.</text>
</comment>